<name>A0ABP6GL43_9ACTN</name>
<evidence type="ECO:0000313" key="3">
    <source>
        <dbReference type="EMBL" id="GAA2723535.1"/>
    </source>
</evidence>
<evidence type="ECO:0000259" key="1">
    <source>
        <dbReference type="Pfam" id="PF08044"/>
    </source>
</evidence>
<dbReference type="Pfam" id="PF08044">
    <property type="entry name" value="DUF1707"/>
    <property type="match status" value="1"/>
</dbReference>
<feature type="domain" description="DUF1707" evidence="1">
    <location>
        <begin position="12"/>
        <end position="63"/>
    </location>
</feature>
<dbReference type="Proteomes" id="UP001501842">
    <property type="component" value="Unassembled WGS sequence"/>
</dbReference>
<dbReference type="Pfam" id="PF09922">
    <property type="entry name" value="LiaF-like_C"/>
    <property type="match status" value="1"/>
</dbReference>
<evidence type="ECO:0000259" key="2">
    <source>
        <dbReference type="Pfam" id="PF09922"/>
    </source>
</evidence>
<gene>
    <name evidence="3" type="ORF">GCM10010439_19080</name>
</gene>
<dbReference type="InterPro" id="IPR012551">
    <property type="entry name" value="DUF1707_SHOCT-like"/>
</dbReference>
<evidence type="ECO:0000313" key="4">
    <source>
        <dbReference type="Proteomes" id="UP001501842"/>
    </source>
</evidence>
<keyword evidence="4" id="KW-1185">Reference proteome</keyword>
<comment type="caution">
    <text evidence="3">The sequence shown here is derived from an EMBL/GenBank/DDBJ whole genome shotgun (WGS) entry which is preliminary data.</text>
</comment>
<protein>
    <submittedName>
        <fullName evidence="3">DUF1707 domain-containing protein</fullName>
    </submittedName>
</protein>
<sequence length="197" mass="22218">MDSDRPVPVREMRASDADRERVAELLHDAVTDGRLTMEEHSERIEAVYRARTLGELTAFTRDLLPAEQQPFKVDAQNLLALFGSQRRDGRWVVPARLPVAALFGTVELDLRQAILQRRHITLDVSALCGRLRLIVPDGVEVRVTGRTVLSSARQGRRQDLPEEGPVVEVTGTLLFGSVKVVRPKRPWRASLRRGRRS</sequence>
<accession>A0ABP6GL43</accession>
<feature type="domain" description="Cell wall-active antibiotics response LiaF-like C-terminal" evidence="2">
    <location>
        <begin position="95"/>
        <end position="153"/>
    </location>
</feature>
<dbReference type="PANTHER" id="PTHR40763">
    <property type="entry name" value="MEMBRANE PROTEIN-RELATED"/>
    <property type="match status" value="1"/>
</dbReference>
<dbReference type="EMBL" id="BAAATZ010000006">
    <property type="protein sequence ID" value="GAA2723535.1"/>
    <property type="molecule type" value="Genomic_DNA"/>
</dbReference>
<organism evidence="3 4">
    <name type="scientific">Actinocorallia aurantiaca</name>
    <dbReference type="NCBI Taxonomy" id="46204"/>
    <lineage>
        <taxon>Bacteria</taxon>
        <taxon>Bacillati</taxon>
        <taxon>Actinomycetota</taxon>
        <taxon>Actinomycetes</taxon>
        <taxon>Streptosporangiales</taxon>
        <taxon>Thermomonosporaceae</taxon>
        <taxon>Actinocorallia</taxon>
    </lineage>
</organism>
<dbReference type="InterPro" id="IPR024425">
    <property type="entry name" value="LiaF-like_C"/>
</dbReference>
<proteinExistence type="predicted"/>
<reference evidence="4" key="1">
    <citation type="journal article" date="2019" name="Int. J. Syst. Evol. Microbiol.">
        <title>The Global Catalogue of Microorganisms (GCM) 10K type strain sequencing project: providing services to taxonomists for standard genome sequencing and annotation.</title>
        <authorList>
            <consortium name="The Broad Institute Genomics Platform"/>
            <consortium name="The Broad Institute Genome Sequencing Center for Infectious Disease"/>
            <person name="Wu L."/>
            <person name="Ma J."/>
        </authorList>
    </citation>
    <scope>NUCLEOTIDE SEQUENCE [LARGE SCALE GENOMIC DNA]</scope>
    <source>
        <strain evidence="4">JCM 8201</strain>
    </source>
</reference>
<dbReference type="PANTHER" id="PTHR40763:SF4">
    <property type="entry name" value="DUF1707 DOMAIN-CONTAINING PROTEIN"/>
    <property type="match status" value="1"/>
</dbReference>
<dbReference type="RefSeq" id="WP_344449896.1">
    <property type="nucleotide sequence ID" value="NZ_BAAATZ010000006.1"/>
</dbReference>